<reference evidence="1" key="1">
    <citation type="submission" date="2020-04" db="EMBL/GenBank/DDBJ databases">
        <authorList>
            <person name="Alioto T."/>
            <person name="Alioto T."/>
            <person name="Gomez Garrido J."/>
        </authorList>
    </citation>
    <scope>NUCLEOTIDE SEQUENCE</scope>
    <source>
        <strain evidence="1">A484AB</strain>
    </source>
</reference>
<dbReference type="InterPro" id="IPR052055">
    <property type="entry name" value="Hepadnavirus_pol/RT"/>
</dbReference>
<protein>
    <submittedName>
        <fullName evidence="1">Uncharacterized protein</fullName>
    </submittedName>
</protein>
<dbReference type="AlphaFoldDB" id="A0A7D9IP31"/>
<feature type="non-terminal residue" evidence="1">
    <location>
        <position position="165"/>
    </location>
</feature>
<proteinExistence type="predicted"/>
<evidence type="ECO:0000313" key="2">
    <source>
        <dbReference type="Proteomes" id="UP001152795"/>
    </source>
</evidence>
<sequence>MELEIECTDKQKADYISKLIDIDDWQITDKCFDLVEEAWGPHTIDCFANYYNTKTRRFFSWHSWNPDCTGVDFFVQSITGENCLVVPPICLIARALHYLQKHKAEAAVIVPFWPSSYFWPVILRHMASFIVEYKVINGREVLTHGRNANSLLGSERFCGKLLALR</sequence>
<dbReference type="Proteomes" id="UP001152795">
    <property type="component" value="Unassembled WGS sequence"/>
</dbReference>
<evidence type="ECO:0000313" key="1">
    <source>
        <dbReference type="EMBL" id="CAB4013206.1"/>
    </source>
</evidence>
<organism evidence="1 2">
    <name type="scientific">Paramuricea clavata</name>
    <name type="common">Red gorgonian</name>
    <name type="synonym">Violescent sea-whip</name>
    <dbReference type="NCBI Taxonomy" id="317549"/>
    <lineage>
        <taxon>Eukaryota</taxon>
        <taxon>Metazoa</taxon>
        <taxon>Cnidaria</taxon>
        <taxon>Anthozoa</taxon>
        <taxon>Octocorallia</taxon>
        <taxon>Malacalcyonacea</taxon>
        <taxon>Plexauridae</taxon>
        <taxon>Paramuricea</taxon>
    </lineage>
</organism>
<dbReference type="OrthoDB" id="5949486at2759"/>
<accession>A0A7D9IP31</accession>
<dbReference type="EMBL" id="CACRXK020007801">
    <property type="protein sequence ID" value="CAB4013206.1"/>
    <property type="molecule type" value="Genomic_DNA"/>
</dbReference>
<keyword evidence="2" id="KW-1185">Reference proteome</keyword>
<dbReference type="PANTHER" id="PTHR33050:SF7">
    <property type="entry name" value="RIBONUCLEASE H"/>
    <property type="match status" value="1"/>
</dbReference>
<gene>
    <name evidence="1" type="ORF">PACLA_8A081214</name>
</gene>
<dbReference type="PANTHER" id="PTHR33050">
    <property type="entry name" value="REVERSE TRANSCRIPTASE DOMAIN-CONTAINING PROTEIN"/>
    <property type="match status" value="1"/>
</dbReference>
<name>A0A7D9IP31_PARCT</name>
<comment type="caution">
    <text evidence="1">The sequence shown here is derived from an EMBL/GenBank/DDBJ whole genome shotgun (WGS) entry which is preliminary data.</text>
</comment>